<keyword evidence="3" id="KW-1185">Reference proteome</keyword>
<reference evidence="3" key="1">
    <citation type="journal article" date="2015" name="Nat. Plants">
        <title>Genome expansion of Arabis alpina linked with retrotransposition and reduced symmetric DNA methylation.</title>
        <authorList>
            <person name="Willing E.M."/>
            <person name="Rawat V."/>
            <person name="Mandakova T."/>
            <person name="Maumus F."/>
            <person name="James G.V."/>
            <person name="Nordstroem K.J."/>
            <person name="Becker C."/>
            <person name="Warthmann N."/>
            <person name="Chica C."/>
            <person name="Szarzynska B."/>
            <person name="Zytnicki M."/>
            <person name="Albani M.C."/>
            <person name="Kiefer C."/>
            <person name="Bergonzi S."/>
            <person name="Castaings L."/>
            <person name="Mateos J.L."/>
            <person name="Berns M.C."/>
            <person name="Bujdoso N."/>
            <person name="Piofczyk T."/>
            <person name="de Lorenzo L."/>
            <person name="Barrero-Sicilia C."/>
            <person name="Mateos I."/>
            <person name="Piednoel M."/>
            <person name="Hagmann J."/>
            <person name="Chen-Min-Tao R."/>
            <person name="Iglesias-Fernandez R."/>
            <person name="Schuster S.C."/>
            <person name="Alonso-Blanco C."/>
            <person name="Roudier F."/>
            <person name="Carbonero P."/>
            <person name="Paz-Ares J."/>
            <person name="Davis S.J."/>
            <person name="Pecinka A."/>
            <person name="Quesneville H."/>
            <person name="Colot V."/>
            <person name="Lysak M.A."/>
            <person name="Weigel D."/>
            <person name="Coupland G."/>
            <person name="Schneeberger K."/>
        </authorList>
    </citation>
    <scope>NUCLEOTIDE SEQUENCE [LARGE SCALE GENOMIC DNA]</scope>
    <source>
        <strain evidence="3">cv. Pajares</strain>
    </source>
</reference>
<feature type="compositionally biased region" description="Basic residues" evidence="1">
    <location>
        <begin position="25"/>
        <end position="43"/>
    </location>
</feature>
<proteinExistence type="predicted"/>
<feature type="non-terminal residue" evidence="2">
    <location>
        <position position="1"/>
    </location>
</feature>
<feature type="compositionally biased region" description="Basic and acidic residues" evidence="1">
    <location>
        <begin position="87"/>
        <end position="116"/>
    </location>
</feature>
<name>A0A087FXW3_ARAAL</name>
<dbReference type="Gramene" id="KFK22465">
    <property type="protein sequence ID" value="KFK22465"/>
    <property type="gene ID" value="AALP_AAs40708U000100"/>
</dbReference>
<dbReference type="AlphaFoldDB" id="A0A087FXW3"/>
<dbReference type="EMBL" id="KL988868">
    <property type="protein sequence ID" value="KFK22465.1"/>
    <property type="molecule type" value="Genomic_DNA"/>
</dbReference>
<evidence type="ECO:0000313" key="2">
    <source>
        <dbReference type="EMBL" id="KFK22465.1"/>
    </source>
</evidence>
<accession>A0A087FXW3</accession>
<dbReference type="Proteomes" id="UP000029120">
    <property type="component" value="Unassembled WGS sequence"/>
</dbReference>
<sequence length="122" mass="13990">VGSNRPFAGDFYLPLEDNSPEVQRGSKKKKNSTPSKKKTVQIRPKKTSMVKLNLDVVDSDEEFELPKSAPPNVREGLRLLAESRRAEKARLEMEQQKEAAKLKSRSEEKQKVEAEAKRKRKR</sequence>
<evidence type="ECO:0000256" key="1">
    <source>
        <dbReference type="SAM" id="MobiDB-lite"/>
    </source>
</evidence>
<feature type="non-terminal residue" evidence="2">
    <location>
        <position position="122"/>
    </location>
</feature>
<feature type="region of interest" description="Disordered" evidence="1">
    <location>
        <begin position="1"/>
        <end position="43"/>
    </location>
</feature>
<feature type="region of interest" description="Disordered" evidence="1">
    <location>
        <begin position="87"/>
        <end position="122"/>
    </location>
</feature>
<gene>
    <name evidence="2" type="ORF">AALP_AAs40708U000100</name>
</gene>
<evidence type="ECO:0000313" key="3">
    <source>
        <dbReference type="Proteomes" id="UP000029120"/>
    </source>
</evidence>
<organism evidence="2 3">
    <name type="scientific">Arabis alpina</name>
    <name type="common">Alpine rock-cress</name>
    <dbReference type="NCBI Taxonomy" id="50452"/>
    <lineage>
        <taxon>Eukaryota</taxon>
        <taxon>Viridiplantae</taxon>
        <taxon>Streptophyta</taxon>
        <taxon>Embryophyta</taxon>
        <taxon>Tracheophyta</taxon>
        <taxon>Spermatophyta</taxon>
        <taxon>Magnoliopsida</taxon>
        <taxon>eudicotyledons</taxon>
        <taxon>Gunneridae</taxon>
        <taxon>Pentapetalae</taxon>
        <taxon>rosids</taxon>
        <taxon>malvids</taxon>
        <taxon>Brassicales</taxon>
        <taxon>Brassicaceae</taxon>
        <taxon>Arabideae</taxon>
        <taxon>Arabis</taxon>
    </lineage>
</organism>
<protein>
    <submittedName>
        <fullName evidence="2">Uncharacterized protein</fullName>
    </submittedName>
</protein>